<dbReference type="Pfam" id="PF01417">
    <property type="entry name" value="ENTH"/>
    <property type="match status" value="1"/>
</dbReference>
<keyword evidence="3" id="KW-0963">Cytoplasm</keyword>
<dbReference type="GO" id="GO:0005543">
    <property type="term" value="F:phospholipid binding"/>
    <property type="evidence" value="ECO:0007669"/>
    <property type="project" value="TreeGrafter"/>
</dbReference>
<evidence type="ECO:0000256" key="4">
    <source>
        <dbReference type="ARBA" id="ARBA00022553"/>
    </source>
</evidence>
<proteinExistence type="inferred from homology"/>
<name>A0A7J8AMP5_MYOMY</name>
<dbReference type="PANTHER" id="PTHR12276">
    <property type="entry name" value="EPSIN/ENT-RELATED"/>
    <property type="match status" value="1"/>
</dbReference>
<dbReference type="Pfam" id="PF02809">
    <property type="entry name" value="UIM"/>
    <property type="match status" value="3"/>
</dbReference>
<dbReference type="Gene3D" id="1.25.40.90">
    <property type="match status" value="1"/>
</dbReference>
<dbReference type="PANTHER" id="PTHR12276:SF48">
    <property type="entry name" value="EPSIN-1"/>
    <property type="match status" value="1"/>
</dbReference>
<comment type="caution">
    <text evidence="8">The sequence shown here is derived from an EMBL/GenBank/DDBJ whole genome shotgun (WGS) entry which is preliminary data.</text>
</comment>
<organism evidence="8 9">
    <name type="scientific">Myotis myotis</name>
    <name type="common">Greater mouse-eared bat</name>
    <name type="synonym">Vespertilio myotis</name>
    <dbReference type="NCBI Taxonomy" id="51298"/>
    <lineage>
        <taxon>Eukaryota</taxon>
        <taxon>Metazoa</taxon>
        <taxon>Chordata</taxon>
        <taxon>Craniata</taxon>
        <taxon>Vertebrata</taxon>
        <taxon>Euteleostomi</taxon>
        <taxon>Mammalia</taxon>
        <taxon>Eutheria</taxon>
        <taxon>Laurasiatheria</taxon>
        <taxon>Chiroptera</taxon>
        <taxon>Yangochiroptera</taxon>
        <taxon>Vespertilionidae</taxon>
        <taxon>Myotis</taxon>
    </lineage>
</organism>
<dbReference type="VEuPathDB" id="HostDB:GeneID_118655154"/>
<dbReference type="EMBL" id="JABWUV010000001">
    <property type="protein sequence ID" value="KAF6387714.1"/>
    <property type="molecule type" value="Genomic_DNA"/>
</dbReference>
<evidence type="ECO:0000259" key="7">
    <source>
        <dbReference type="PROSITE" id="PS50942"/>
    </source>
</evidence>
<keyword evidence="9" id="KW-1185">Reference proteome</keyword>
<dbReference type="GO" id="GO:0005768">
    <property type="term" value="C:endosome"/>
    <property type="evidence" value="ECO:0007669"/>
    <property type="project" value="TreeGrafter"/>
</dbReference>
<accession>A0A7J8AMP5</accession>
<keyword evidence="5" id="KW-0446">Lipid-binding</keyword>
<dbReference type="InterPro" id="IPR003903">
    <property type="entry name" value="UIM_dom"/>
</dbReference>
<evidence type="ECO:0000256" key="2">
    <source>
        <dbReference type="ARBA" id="ARBA00010130"/>
    </source>
</evidence>
<feature type="domain" description="ENTH" evidence="7">
    <location>
        <begin position="1"/>
        <end position="67"/>
    </location>
</feature>
<dbReference type="SUPFAM" id="SSF48464">
    <property type="entry name" value="ENTH/VHS domain"/>
    <property type="match status" value="1"/>
</dbReference>
<evidence type="ECO:0000313" key="8">
    <source>
        <dbReference type="EMBL" id="KAF6387714.1"/>
    </source>
</evidence>
<dbReference type="GO" id="GO:0005886">
    <property type="term" value="C:plasma membrane"/>
    <property type="evidence" value="ECO:0007669"/>
    <property type="project" value="TreeGrafter"/>
</dbReference>
<reference evidence="8 9" key="1">
    <citation type="journal article" date="2020" name="Nature">
        <title>Six reference-quality genomes reveal evolution of bat adaptations.</title>
        <authorList>
            <person name="Jebb D."/>
            <person name="Huang Z."/>
            <person name="Pippel M."/>
            <person name="Hughes G.M."/>
            <person name="Lavrichenko K."/>
            <person name="Devanna P."/>
            <person name="Winkler S."/>
            <person name="Jermiin L.S."/>
            <person name="Skirmuntt E.C."/>
            <person name="Katzourakis A."/>
            <person name="Burkitt-Gray L."/>
            <person name="Ray D.A."/>
            <person name="Sullivan K.A.M."/>
            <person name="Roscito J.G."/>
            <person name="Kirilenko B.M."/>
            <person name="Davalos L.M."/>
            <person name="Corthals A.P."/>
            <person name="Power M.L."/>
            <person name="Jones G."/>
            <person name="Ransome R.D."/>
            <person name="Dechmann D.K.N."/>
            <person name="Locatelli A.G."/>
            <person name="Puechmaille S.J."/>
            <person name="Fedrigo O."/>
            <person name="Jarvis E.D."/>
            <person name="Hiller M."/>
            <person name="Vernes S.C."/>
            <person name="Myers E.W."/>
            <person name="Teeling E.C."/>
        </authorList>
    </citation>
    <scope>NUCLEOTIDE SEQUENCE [LARGE SCALE GENOMIC DNA]</scope>
    <source>
        <strain evidence="8">MMyoMyo1</strain>
        <tissue evidence="8">Flight muscle</tissue>
    </source>
</reference>
<protein>
    <recommendedName>
        <fullName evidence="7">ENTH domain-containing protein</fullName>
    </recommendedName>
</protein>
<evidence type="ECO:0000313" key="9">
    <source>
        <dbReference type="Proteomes" id="UP000527355"/>
    </source>
</evidence>
<dbReference type="PROSITE" id="PS50330">
    <property type="entry name" value="UIM"/>
    <property type="match status" value="3"/>
</dbReference>
<dbReference type="Proteomes" id="UP000527355">
    <property type="component" value="Unassembled WGS sequence"/>
</dbReference>
<dbReference type="SMART" id="SM00726">
    <property type="entry name" value="UIM"/>
    <property type="match status" value="3"/>
</dbReference>
<feature type="compositionally biased region" description="Basic residues" evidence="6">
    <location>
        <begin position="74"/>
        <end position="83"/>
    </location>
</feature>
<comment type="similarity">
    <text evidence="2">Belongs to the epsin family.</text>
</comment>
<comment type="subcellular location">
    <subcellularLocation>
        <location evidence="1">Cytoplasm</location>
    </subcellularLocation>
</comment>
<sequence length="215" mass="23938">MTLMEHPIKTGSELVSQQCQENMYTAQTLKDLQYVDRDGKDQGVNVREEAKQLVALQRSAMRTGCGRSEPTCSRPRRSWRRLSRPPQQQWSSREEELQLQLALAMSKEEADQPASCGPEDDVQLQLALSLSREEHDKEERIRRGDDLRLQMAIEESKRETGGQEESSLMDLTDVFMAPAPPMASDPWGGPAPMALPSHSHPCLGPLGGTSCSSSC</sequence>
<dbReference type="GO" id="GO:0030125">
    <property type="term" value="C:clathrin vesicle coat"/>
    <property type="evidence" value="ECO:0007669"/>
    <property type="project" value="TreeGrafter"/>
</dbReference>
<dbReference type="InterPro" id="IPR013809">
    <property type="entry name" value="ENTH"/>
</dbReference>
<dbReference type="AlphaFoldDB" id="A0A7J8AMP5"/>
<evidence type="ECO:0000256" key="5">
    <source>
        <dbReference type="ARBA" id="ARBA00023121"/>
    </source>
</evidence>
<keyword evidence="4" id="KW-0597">Phosphoprotein</keyword>
<gene>
    <name evidence="8" type="ORF">mMyoMyo1_008163</name>
</gene>
<dbReference type="PROSITE" id="PS50942">
    <property type="entry name" value="ENTH"/>
    <property type="match status" value="1"/>
</dbReference>
<dbReference type="InterPro" id="IPR008942">
    <property type="entry name" value="ENTH_VHS"/>
</dbReference>
<dbReference type="GO" id="GO:0006897">
    <property type="term" value="P:endocytosis"/>
    <property type="evidence" value="ECO:0007669"/>
    <property type="project" value="TreeGrafter"/>
</dbReference>
<evidence type="ECO:0000256" key="1">
    <source>
        <dbReference type="ARBA" id="ARBA00004496"/>
    </source>
</evidence>
<evidence type="ECO:0000256" key="3">
    <source>
        <dbReference type="ARBA" id="ARBA00022490"/>
    </source>
</evidence>
<dbReference type="GO" id="GO:0030276">
    <property type="term" value="F:clathrin binding"/>
    <property type="evidence" value="ECO:0007669"/>
    <property type="project" value="TreeGrafter"/>
</dbReference>
<evidence type="ECO:0000256" key="6">
    <source>
        <dbReference type="SAM" id="MobiDB-lite"/>
    </source>
</evidence>
<feature type="region of interest" description="Disordered" evidence="6">
    <location>
        <begin position="64"/>
        <end position="91"/>
    </location>
</feature>